<evidence type="ECO:0000313" key="2">
    <source>
        <dbReference type="Proteomes" id="UP001168528"/>
    </source>
</evidence>
<dbReference type="Proteomes" id="UP001168528">
    <property type="component" value="Unassembled WGS sequence"/>
</dbReference>
<proteinExistence type="predicted"/>
<gene>
    <name evidence="1" type="ORF">Q0590_08910</name>
</gene>
<evidence type="ECO:0000313" key="1">
    <source>
        <dbReference type="EMBL" id="MDO1446368.1"/>
    </source>
</evidence>
<dbReference type="EMBL" id="JAUKPO010000004">
    <property type="protein sequence ID" value="MDO1446368.1"/>
    <property type="molecule type" value="Genomic_DNA"/>
</dbReference>
<keyword evidence="2" id="KW-1185">Reference proteome</keyword>
<name>A0ABT8R558_9BACT</name>
<protein>
    <submittedName>
        <fullName evidence="1">Uncharacterized protein</fullName>
    </submittedName>
</protein>
<comment type="caution">
    <text evidence="1">The sequence shown here is derived from an EMBL/GenBank/DDBJ whole genome shotgun (WGS) entry which is preliminary data.</text>
</comment>
<reference evidence="1" key="1">
    <citation type="submission" date="2023-07" db="EMBL/GenBank/DDBJ databases">
        <title>The genome sequence of Rhodocytophaga aerolata KACC 12507.</title>
        <authorList>
            <person name="Zhang X."/>
        </authorList>
    </citation>
    <scope>NUCLEOTIDE SEQUENCE</scope>
    <source>
        <strain evidence="1">KACC 12507</strain>
    </source>
</reference>
<organism evidence="1 2">
    <name type="scientific">Rhodocytophaga aerolata</name>
    <dbReference type="NCBI Taxonomy" id="455078"/>
    <lineage>
        <taxon>Bacteria</taxon>
        <taxon>Pseudomonadati</taxon>
        <taxon>Bacteroidota</taxon>
        <taxon>Cytophagia</taxon>
        <taxon>Cytophagales</taxon>
        <taxon>Rhodocytophagaceae</taxon>
        <taxon>Rhodocytophaga</taxon>
    </lineage>
</organism>
<accession>A0ABT8R558</accession>
<sequence>MIPANILKIDTLDEGWTDKDLVMLHACFQLFMDCIEKEELHADRDWNQSDRHREAKKEIDILESWWKQRIADDQQGKLNPIMKKDQYEQDTQMLIRLILIREFFWT</sequence>
<dbReference type="RefSeq" id="WP_302037174.1">
    <property type="nucleotide sequence ID" value="NZ_JAUKPO010000004.1"/>
</dbReference>